<accession>A0AAE3TDT3</accession>
<evidence type="ECO:0000256" key="7">
    <source>
        <dbReference type="SAM" id="Coils"/>
    </source>
</evidence>
<keyword evidence="6" id="KW-0131">Cell cycle</keyword>
<organism evidence="9 10">
    <name type="scientific">Stygiobacter electus</name>
    <dbReference type="NCBI Taxonomy" id="3032292"/>
    <lineage>
        <taxon>Bacteria</taxon>
        <taxon>Pseudomonadati</taxon>
        <taxon>Ignavibacteriota</taxon>
        <taxon>Ignavibacteria</taxon>
        <taxon>Ignavibacteriales</taxon>
        <taxon>Melioribacteraceae</taxon>
        <taxon>Stygiobacter</taxon>
    </lineage>
</organism>
<dbReference type="GO" id="GO:0030428">
    <property type="term" value="C:cell septum"/>
    <property type="evidence" value="ECO:0007669"/>
    <property type="project" value="TreeGrafter"/>
</dbReference>
<sequence length="93" mass="11367">MKTKLIFRFIIVILTIVAILFLYFNENGYRKFLRTKNELEKIEEEIQKNEEEIFRLKNEIDSLNNSKIKLEKVAREKFHMSKKNEKVFLIEEK</sequence>
<dbReference type="Proteomes" id="UP001221302">
    <property type="component" value="Unassembled WGS sequence"/>
</dbReference>
<dbReference type="EMBL" id="JARGDL010000020">
    <property type="protein sequence ID" value="MDF1612856.1"/>
    <property type="molecule type" value="Genomic_DNA"/>
</dbReference>
<feature type="transmembrane region" description="Helical" evidence="8">
    <location>
        <begin position="6"/>
        <end position="24"/>
    </location>
</feature>
<dbReference type="Pfam" id="PF04977">
    <property type="entry name" value="DivIC"/>
    <property type="match status" value="1"/>
</dbReference>
<gene>
    <name evidence="9" type="ORF">P0M35_11895</name>
</gene>
<dbReference type="InterPro" id="IPR023081">
    <property type="entry name" value="Cell_div_FtsB"/>
</dbReference>
<keyword evidence="2" id="KW-0132">Cell division</keyword>
<evidence type="ECO:0000256" key="6">
    <source>
        <dbReference type="ARBA" id="ARBA00023306"/>
    </source>
</evidence>
<keyword evidence="10" id="KW-1185">Reference proteome</keyword>
<dbReference type="RefSeq" id="WP_321536627.1">
    <property type="nucleotide sequence ID" value="NZ_JARGDL010000020.1"/>
</dbReference>
<comment type="caution">
    <text evidence="9">The sequence shown here is derived from an EMBL/GenBank/DDBJ whole genome shotgun (WGS) entry which is preliminary data.</text>
</comment>
<dbReference type="PANTHER" id="PTHR37485:SF1">
    <property type="entry name" value="CELL DIVISION PROTEIN FTSB"/>
    <property type="match status" value="1"/>
</dbReference>
<proteinExistence type="predicted"/>
<evidence type="ECO:0000313" key="10">
    <source>
        <dbReference type="Proteomes" id="UP001221302"/>
    </source>
</evidence>
<evidence type="ECO:0000256" key="1">
    <source>
        <dbReference type="ARBA" id="ARBA00022475"/>
    </source>
</evidence>
<dbReference type="PANTHER" id="PTHR37485">
    <property type="entry name" value="CELL DIVISION PROTEIN FTSB"/>
    <property type="match status" value="1"/>
</dbReference>
<keyword evidence="4 8" id="KW-1133">Transmembrane helix</keyword>
<evidence type="ECO:0000256" key="5">
    <source>
        <dbReference type="ARBA" id="ARBA00023136"/>
    </source>
</evidence>
<dbReference type="GO" id="GO:0043093">
    <property type="term" value="P:FtsZ-dependent cytokinesis"/>
    <property type="evidence" value="ECO:0007669"/>
    <property type="project" value="TreeGrafter"/>
</dbReference>
<reference evidence="9" key="1">
    <citation type="submission" date="2023-03" db="EMBL/GenBank/DDBJ databases">
        <title>Stygiobacter electus gen. nov., sp. nov., facultatively anaerobic thermotolerant bacterium of the class Ignavibacteria from a well of Yessentuki mineral water deposit.</title>
        <authorList>
            <person name="Podosokorskaya O.A."/>
            <person name="Elcheninov A.G."/>
            <person name="Petrova N.F."/>
            <person name="Zavarzina D.G."/>
            <person name="Kublanov I.V."/>
            <person name="Merkel A.Y."/>
        </authorList>
    </citation>
    <scope>NUCLEOTIDE SEQUENCE</scope>
    <source>
        <strain evidence="9">09-Me</strain>
    </source>
</reference>
<keyword evidence="7" id="KW-0175">Coiled coil</keyword>
<evidence type="ECO:0000256" key="3">
    <source>
        <dbReference type="ARBA" id="ARBA00022692"/>
    </source>
</evidence>
<evidence type="ECO:0000256" key="2">
    <source>
        <dbReference type="ARBA" id="ARBA00022618"/>
    </source>
</evidence>
<feature type="coiled-coil region" evidence="7">
    <location>
        <begin position="32"/>
        <end position="73"/>
    </location>
</feature>
<name>A0AAE3TDT3_9BACT</name>
<protein>
    <submittedName>
        <fullName evidence="9">Septum formation initiator family protein</fullName>
    </submittedName>
</protein>
<evidence type="ECO:0000256" key="8">
    <source>
        <dbReference type="SAM" id="Phobius"/>
    </source>
</evidence>
<keyword evidence="1" id="KW-1003">Cell membrane</keyword>
<evidence type="ECO:0000313" key="9">
    <source>
        <dbReference type="EMBL" id="MDF1612856.1"/>
    </source>
</evidence>
<keyword evidence="3 8" id="KW-0812">Transmembrane</keyword>
<keyword evidence="5 8" id="KW-0472">Membrane</keyword>
<dbReference type="AlphaFoldDB" id="A0AAE3TDT3"/>
<dbReference type="InterPro" id="IPR007060">
    <property type="entry name" value="FtsL/DivIC"/>
</dbReference>
<evidence type="ECO:0000256" key="4">
    <source>
        <dbReference type="ARBA" id="ARBA00022989"/>
    </source>
</evidence>